<reference evidence="3" key="1">
    <citation type="journal article" date="2014" name="Proc. Natl. Acad. Sci. U.S.A.">
        <title>Extensive sampling of basidiomycete genomes demonstrates inadequacy of the white-rot/brown-rot paradigm for wood decay fungi.</title>
        <authorList>
            <person name="Riley R."/>
            <person name="Salamov A.A."/>
            <person name="Brown D.W."/>
            <person name="Nagy L.G."/>
            <person name="Floudas D."/>
            <person name="Held B.W."/>
            <person name="Levasseur A."/>
            <person name="Lombard V."/>
            <person name="Morin E."/>
            <person name="Otillar R."/>
            <person name="Lindquist E.A."/>
            <person name="Sun H."/>
            <person name="LaButti K.M."/>
            <person name="Schmutz J."/>
            <person name="Jabbour D."/>
            <person name="Luo H."/>
            <person name="Baker S.E."/>
            <person name="Pisabarro A.G."/>
            <person name="Walton J.D."/>
            <person name="Blanchette R.A."/>
            <person name="Henrissat B."/>
            <person name="Martin F."/>
            <person name="Cullen D."/>
            <person name="Hibbett D.S."/>
            <person name="Grigoriev I.V."/>
        </authorList>
    </citation>
    <scope>NUCLEOTIDE SEQUENCE [LARGE SCALE GENOMIC DNA]</scope>
    <source>
        <strain evidence="3">FD-172 SS1</strain>
    </source>
</reference>
<gene>
    <name evidence="2" type="ORF">BOTBODRAFT_182034</name>
</gene>
<feature type="region of interest" description="Disordered" evidence="1">
    <location>
        <begin position="158"/>
        <end position="181"/>
    </location>
</feature>
<sequence>MCIFKDVKTHVDALPSRSSTSPPADVPFVAFSHYKHSTSPDLLPKRSPSPPSLLQFWPPPSRGAIRTPKDECSSLPPFLPTTSLRITTPITSARYYESAGPPCDPADFISLSLSAFLQGNSAMQHMSSPDTVSPLPTWAPPSLPTRIGSALPVSADTLAGRPLTSSSTAPSGTSGRQDLPSHQPLVDSNFAVFCSRVFQPSRALAARCAARSRSLALTTLSRSRPSRVPLTEQYLSSAI</sequence>
<evidence type="ECO:0000313" key="2">
    <source>
        <dbReference type="EMBL" id="KDQ05970.1"/>
    </source>
</evidence>
<dbReference type="AlphaFoldDB" id="A0A067LUN9"/>
<organism evidence="2 3">
    <name type="scientific">Botryobasidium botryosum (strain FD-172 SS1)</name>
    <dbReference type="NCBI Taxonomy" id="930990"/>
    <lineage>
        <taxon>Eukaryota</taxon>
        <taxon>Fungi</taxon>
        <taxon>Dikarya</taxon>
        <taxon>Basidiomycota</taxon>
        <taxon>Agaricomycotina</taxon>
        <taxon>Agaricomycetes</taxon>
        <taxon>Cantharellales</taxon>
        <taxon>Botryobasidiaceae</taxon>
        <taxon>Botryobasidium</taxon>
    </lineage>
</organism>
<dbReference type="Proteomes" id="UP000027195">
    <property type="component" value="Unassembled WGS sequence"/>
</dbReference>
<evidence type="ECO:0000256" key="1">
    <source>
        <dbReference type="SAM" id="MobiDB-lite"/>
    </source>
</evidence>
<dbReference type="EMBL" id="KL198166">
    <property type="protein sequence ID" value="KDQ05970.1"/>
    <property type="molecule type" value="Genomic_DNA"/>
</dbReference>
<dbReference type="HOGENOM" id="CLU_1160938_0_0_1"/>
<proteinExistence type="predicted"/>
<dbReference type="InParanoid" id="A0A067LUN9"/>
<accession>A0A067LUN9</accession>
<name>A0A067LUN9_BOTB1</name>
<feature type="compositionally biased region" description="Low complexity" evidence="1">
    <location>
        <begin position="164"/>
        <end position="175"/>
    </location>
</feature>
<keyword evidence="3" id="KW-1185">Reference proteome</keyword>
<protein>
    <submittedName>
        <fullName evidence="2">Uncharacterized protein</fullName>
    </submittedName>
</protein>
<evidence type="ECO:0000313" key="3">
    <source>
        <dbReference type="Proteomes" id="UP000027195"/>
    </source>
</evidence>